<dbReference type="EMBL" id="BMQQ01000042">
    <property type="protein sequence ID" value="GGT62488.1"/>
    <property type="molecule type" value="Genomic_DNA"/>
</dbReference>
<reference evidence="3" key="1">
    <citation type="journal article" date="2014" name="Int. J. Syst. Evol. Microbiol.">
        <title>Complete genome sequence of Corynebacterium casei LMG S-19264T (=DSM 44701T), isolated from a smear-ripened cheese.</title>
        <authorList>
            <consortium name="US DOE Joint Genome Institute (JGI-PGF)"/>
            <person name="Walter F."/>
            <person name="Albersmeier A."/>
            <person name="Kalinowski J."/>
            <person name="Ruckert C."/>
        </authorList>
    </citation>
    <scope>NUCLEOTIDE SEQUENCE</scope>
    <source>
        <strain evidence="3">JCM 3172</strain>
    </source>
</reference>
<feature type="transmembrane region" description="Helical" evidence="2">
    <location>
        <begin position="6"/>
        <end position="24"/>
    </location>
</feature>
<keyword evidence="2" id="KW-0812">Transmembrane</keyword>
<proteinExistence type="predicted"/>
<dbReference type="Proteomes" id="UP000619486">
    <property type="component" value="Unassembled WGS sequence"/>
</dbReference>
<comment type="caution">
    <text evidence="3">The sequence shown here is derived from an EMBL/GenBank/DDBJ whole genome shotgun (WGS) entry which is preliminary data.</text>
</comment>
<protein>
    <submittedName>
        <fullName evidence="3">Uncharacterized protein</fullName>
    </submittedName>
</protein>
<evidence type="ECO:0000256" key="1">
    <source>
        <dbReference type="SAM" id="MobiDB-lite"/>
    </source>
</evidence>
<evidence type="ECO:0000313" key="3">
    <source>
        <dbReference type="EMBL" id="GGT62488.1"/>
    </source>
</evidence>
<feature type="compositionally biased region" description="Acidic residues" evidence="1">
    <location>
        <begin position="44"/>
        <end position="53"/>
    </location>
</feature>
<evidence type="ECO:0000256" key="2">
    <source>
        <dbReference type="SAM" id="Phobius"/>
    </source>
</evidence>
<evidence type="ECO:0000313" key="4">
    <source>
        <dbReference type="Proteomes" id="UP000619486"/>
    </source>
</evidence>
<dbReference type="AlphaFoldDB" id="A0A918HH10"/>
<feature type="region of interest" description="Disordered" evidence="1">
    <location>
        <begin position="41"/>
        <end position="60"/>
    </location>
</feature>
<keyword evidence="2" id="KW-1133">Transmembrane helix</keyword>
<name>A0A918HH10_9ACTN</name>
<organism evidence="3 4">
    <name type="scientific">Streptomyces purpureus</name>
    <dbReference type="NCBI Taxonomy" id="1951"/>
    <lineage>
        <taxon>Bacteria</taxon>
        <taxon>Bacillati</taxon>
        <taxon>Actinomycetota</taxon>
        <taxon>Actinomycetes</taxon>
        <taxon>Kitasatosporales</taxon>
        <taxon>Streptomycetaceae</taxon>
        <taxon>Streptomyces</taxon>
    </lineage>
</organism>
<accession>A0A918HH10</accession>
<keyword evidence="4" id="KW-1185">Reference proteome</keyword>
<sequence length="60" mass="6583">MADAVLFMLAVINIIGLYLLAPVVKRELNSFLDFVKKRDAGEITGDDESGDDQEPVKTTV</sequence>
<reference evidence="3" key="2">
    <citation type="submission" date="2020-09" db="EMBL/GenBank/DDBJ databases">
        <authorList>
            <person name="Sun Q."/>
            <person name="Ohkuma M."/>
        </authorList>
    </citation>
    <scope>NUCLEOTIDE SEQUENCE</scope>
    <source>
        <strain evidence="3">JCM 3172</strain>
    </source>
</reference>
<gene>
    <name evidence="3" type="ORF">GCM10014713_64780</name>
</gene>
<keyword evidence="2" id="KW-0472">Membrane</keyword>